<protein>
    <recommendedName>
        <fullName evidence="4">Transmembrane protein</fullName>
    </recommendedName>
</protein>
<keyword evidence="3" id="KW-1185">Reference proteome</keyword>
<dbReference type="AlphaFoldDB" id="A0A375YG00"/>
<dbReference type="Proteomes" id="UP000252008">
    <property type="component" value="Unassembled WGS sequence"/>
</dbReference>
<proteinExistence type="predicted"/>
<keyword evidence="1" id="KW-1133">Transmembrane helix</keyword>
<evidence type="ECO:0000313" key="2">
    <source>
        <dbReference type="EMBL" id="SRX79989.1"/>
    </source>
</evidence>
<evidence type="ECO:0008006" key="4">
    <source>
        <dbReference type="Google" id="ProtNLM"/>
    </source>
</evidence>
<organism evidence="2 3">
    <name type="scientific">Mycolicibacterium parafortuitum</name>
    <name type="common">Mycobacterium parafortuitum</name>
    <dbReference type="NCBI Taxonomy" id="39692"/>
    <lineage>
        <taxon>Bacteria</taxon>
        <taxon>Bacillati</taxon>
        <taxon>Actinomycetota</taxon>
        <taxon>Actinomycetes</taxon>
        <taxon>Mycobacteriales</taxon>
        <taxon>Mycobacteriaceae</taxon>
        <taxon>Mycolicibacterium</taxon>
    </lineage>
</organism>
<gene>
    <name evidence="2" type="ORF">MPP7335_01727</name>
</gene>
<evidence type="ECO:0000256" key="1">
    <source>
        <dbReference type="SAM" id="Phobius"/>
    </source>
</evidence>
<keyword evidence="1" id="KW-0472">Membrane</keyword>
<sequence>MTYFESISKVLGIGLLLGAGLPAIFALGLVAYSRGTGSDGSDGSAVTAPKPLAKYAGVALFVFVGWVILTAVLWITRATIIHNTGIDLFPFLPRK</sequence>
<feature type="transmembrane region" description="Helical" evidence="1">
    <location>
        <begin position="52"/>
        <end position="75"/>
    </location>
</feature>
<dbReference type="STRING" id="39692.BST38_18190"/>
<evidence type="ECO:0000313" key="3">
    <source>
        <dbReference type="Proteomes" id="UP000252008"/>
    </source>
</evidence>
<reference evidence="2 3" key="1">
    <citation type="submission" date="2018-05" db="EMBL/GenBank/DDBJ databases">
        <authorList>
            <consortium name="IHU Genomes"/>
        </authorList>
    </citation>
    <scope>NUCLEOTIDE SEQUENCE [LARGE SCALE GENOMIC DNA]</scope>
    <source>
        <strain evidence="2 3">P7335</strain>
    </source>
</reference>
<name>A0A375YG00_MYCPF</name>
<keyword evidence="1" id="KW-0812">Transmembrane</keyword>
<dbReference type="EMBL" id="UEGS01000001">
    <property type="protein sequence ID" value="SRX79989.1"/>
    <property type="molecule type" value="Genomic_DNA"/>
</dbReference>
<feature type="transmembrane region" description="Helical" evidence="1">
    <location>
        <begin position="12"/>
        <end position="32"/>
    </location>
</feature>
<accession>A0A375YG00</accession>
<dbReference type="RefSeq" id="WP_083144847.1">
    <property type="nucleotide sequence ID" value="NZ_MVID01000017.1"/>
</dbReference>